<protein>
    <submittedName>
        <fullName evidence="4">Uncharacterized protein</fullName>
    </submittedName>
</protein>
<dbReference type="InterPro" id="IPR002110">
    <property type="entry name" value="Ankyrin_rpt"/>
</dbReference>
<organism evidence="4 5">
    <name type="scientific">Botryobasidium botryosum (strain FD-172 SS1)</name>
    <dbReference type="NCBI Taxonomy" id="930990"/>
    <lineage>
        <taxon>Eukaryota</taxon>
        <taxon>Fungi</taxon>
        <taxon>Dikarya</taxon>
        <taxon>Basidiomycota</taxon>
        <taxon>Agaricomycotina</taxon>
        <taxon>Agaricomycetes</taxon>
        <taxon>Cantharellales</taxon>
        <taxon>Botryobasidiaceae</taxon>
        <taxon>Botryobasidium</taxon>
    </lineage>
</organism>
<dbReference type="Pfam" id="PF13637">
    <property type="entry name" value="Ank_4"/>
    <property type="match status" value="1"/>
</dbReference>
<evidence type="ECO:0000313" key="5">
    <source>
        <dbReference type="Proteomes" id="UP000027195"/>
    </source>
</evidence>
<dbReference type="PANTHER" id="PTHR24171">
    <property type="entry name" value="ANKYRIN REPEAT DOMAIN-CONTAINING PROTEIN 39-RELATED"/>
    <property type="match status" value="1"/>
</dbReference>
<evidence type="ECO:0000256" key="3">
    <source>
        <dbReference type="PROSITE-ProRule" id="PRU00023"/>
    </source>
</evidence>
<keyword evidence="1" id="KW-0677">Repeat</keyword>
<dbReference type="SUPFAM" id="SSF48403">
    <property type="entry name" value="Ankyrin repeat"/>
    <property type="match status" value="1"/>
</dbReference>
<sequence>MVNVLVAAGADINAKHWLGSTPLHVVASNNRDADIAASAIVDILVAGGAKVDATDAKGRTPLHLAALRGNSLAVERLILAEADVELLDVRENLKVMLEAGADINARDHQGRTPLHYAAQLRTSRTAKHLISAGA</sequence>
<dbReference type="InParanoid" id="A0A067M4H0"/>
<dbReference type="PRINTS" id="PR01415">
    <property type="entry name" value="ANKYRIN"/>
</dbReference>
<dbReference type="InterPro" id="IPR036770">
    <property type="entry name" value="Ankyrin_rpt-contain_sf"/>
</dbReference>
<dbReference type="PANTHER" id="PTHR24171:SF9">
    <property type="entry name" value="ANKYRIN REPEAT DOMAIN-CONTAINING PROTEIN 39"/>
    <property type="match status" value="1"/>
</dbReference>
<keyword evidence="2 3" id="KW-0040">ANK repeat</keyword>
<dbReference type="PROSITE" id="PS50088">
    <property type="entry name" value="ANK_REPEAT"/>
    <property type="match status" value="3"/>
</dbReference>
<dbReference type="Proteomes" id="UP000027195">
    <property type="component" value="Unassembled WGS sequence"/>
</dbReference>
<feature type="repeat" description="ANK" evidence="3">
    <location>
        <begin position="18"/>
        <end position="56"/>
    </location>
</feature>
<evidence type="ECO:0000256" key="1">
    <source>
        <dbReference type="ARBA" id="ARBA00022737"/>
    </source>
</evidence>
<name>A0A067M4H0_BOTB1</name>
<dbReference type="AlphaFoldDB" id="A0A067M4H0"/>
<gene>
    <name evidence="4" type="ORF">BOTBODRAFT_137572</name>
</gene>
<dbReference type="SMART" id="SM00248">
    <property type="entry name" value="ANK"/>
    <property type="match status" value="3"/>
</dbReference>
<dbReference type="Pfam" id="PF12796">
    <property type="entry name" value="Ank_2"/>
    <property type="match status" value="1"/>
</dbReference>
<feature type="repeat" description="ANK" evidence="3">
    <location>
        <begin position="57"/>
        <end position="89"/>
    </location>
</feature>
<reference evidence="5" key="1">
    <citation type="journal article" date="2014" name="Proc. Natl. Acad. Sci. U.S.A.">
        <title>Extensive sampling of basidiomycete genomes demonstrates inadequacy of the white-rot/brown-rot paradigm for wood decay fungi.</title>
        <authorList>
            <person name="Riley R."/>
            <person name="Salamov A.A."/>
            <person name="Brown D.W."/>
            <person name="Nagy L.G."/>
            <person name="Floudas D."/>
            <person name="Held B.W."/>
            <person name="Levasseur A."/>
            <person name="Lombard V."/>
            <person name="Morin E."/>
            <person name="Otillar R."/>
            <person name="Lindquist E.A."/>
            <person name="Sun H."/>
            <person name="LaButti K.M."/>
            <person name="Schmutz J."/>
            <person name="Jabbour D."/>
            <person name="Luo H."/>
            <person name="Baker S.E."/>
            <person name="Pisabarro A.G."/>
            <person name="Walton J.D."/>
            <person name="Blanchette R.A."/>
            <person name="Henrissat B."/>
            <person name="Martin F."/>
            <person name="Cullen D."/>
            <person name="Hibbett D.S."/>
            <person name="Grigoriev I.V."/>
        </authorList>
    </citation>
    <scope>NUCLEOTIDE SEQUENCE [LARGE SCALE GENOMIC DNA]</scope>
    <source>
        <strain evidence="5">FD-172 SS1</strain>
    </source>
</reference>
<evidence type="ECO:0000256" key="2">
    <source>
        <dbReference type="ARBA" id="ARBA00023043"/>
    </source>
</evidence>
<dbReference type="HOGENOM" id="CLU_000134_18_9_1"/>
<evidence type="ECO:0000313" key="4">
    <source>
        <dbReference type="EMBL" id="KDQ09610.1"/>
    </source>
</evidence>
<dbReference type="PROSITE" id="PS50297">
    <property type="entry name" value="ANK_REP_REGION"/>
    <property type="match status" value="3"/>
</dbReference>
<dbReference type="Gene3D" id="1.25.40.20">
    <property type="entry name" value="Ankyrin repeat-containing domain"/>
    <property type="match status" value="2"/>
</dbReference>
<dbReference type="STRING" id="930990.A0A067M4H0"/>
<feature type="non-terminal residue" evidence="4">
    <location>
        <position position="134"/>
    </location>
</feature>
<dbReference type="OrthoDB" id="194358at2759"/>
<keyword evidence="5" id="KW-1185">Reference proteome</keyword>
<accession>A0A067M4H0</accession>
<proteinExistence type="predicted"/>
<feature type="repeat" description="ANK" evidence="3">
    <location>
        <begin position="109"/>
        <end position="134"/>
    </location>
</feature>
<dbReference type="EMBL" id="KL198076">
    <property type="protein sequence ID" value="KDQ09610.1"/>
    <property type="molecule type" value="Genomic_DNA"/>
</dbReference>